<evidence type="ECO:0000256" key="1">
    <source>
        <dbReference type="ARBA" id="ARBA00004496"/>
    </source>
</evidence>
<dbReference type="PROSITE" id="PS50017">
    <property type="entry name" value="DEATH_DOMAIN"/>
    <property type="match status" value="1"/>
</dbReference>
<dbReference type="Pfam" id="PF13676">
    <property type="entry name" value="TIR_2"/>
    <property type="match status" value="1"/>
</dbReference>
<comment type="caution">
    <text evidence="7">The sequence shown here is derived from an EMBL/GenBank/DDBJ whole genome shotgun (WGS) entry which is preliminary data.</text>
</comment>
<dbReference type="InterPro" id="IPR000488">
    <property type="entry name" value="Death_dom"/>
</dbReference>
<evidence type="ECO:0000313" key="7">
    <source>
        <dbReference type="EMBL" id="KAK3698490.1"/>
    </source>
</evidence>
<dbReference type="Gene3D" id="3.40.50.10140">
    <property type="entry name" value="Toll/interleukin-1 receptor homology (TIR) domain"/>
    <property type="match status" value="1"/>
</dbReference>
<protein>
    <recommendedName>
        <fullName evidence="9">Myeloid differentiation factor 88</fullName>
    </recommendedName>
</protein>
<feature type="compositionally biased region" description="Polar residues" evidence="4">
    <location>
        <begin position="340"/>
        <end position="352"/>
    </location>
</feature>
<dbReference type="PANTHER" id="PTHR15079:SF3">
    <property type="entry name" value="MYELOID DIFFERENTIATION PRIMARY RESPONSE PROTEIN MYD88"/>
    <property type="match status" value="1"/>
</dbReference>
<feature type="compositionally biased region" description="Polar residues" evidence="4">
    <location>
        <begin position="388"/>
        <end position="406"/>
    </location>
</feature>
<dbReference type="SMART" id="SM00255">
    <property type="entry name" value="TIR"/>
    <property type="match status" value="1"/>
</dbReference>
<evidence type="ECO:0000259" key="5">
    <source>
        <dbReference type="PROSITE" id="PS50017"/>
    </source>
</evidence>
<evidence type="ECO:0000256" key="3">
    <source>
        <dbReference type="ARBA" id="ARBA00023198"/>
    </source>
</evidence>
<comment type="subcellular location">
    <subcellularLocation>
        <location evidence="1">Cytoplasm</location>
    </subcellularLocation>
</comment>
<keyword evidence="2" id="KW-0963">Cytoplasm</keyword>
<name>A0AAE0XN87_9GAST</name>
<evidence type="ECO:0000313" key="8">
    <source>
        <dbReference type="Proteomes" id="UP001283361"/>
    </source>
</evidence>
<keyword evidence="8" id="KW-1185">Reference proteome</keyword>
<dbReference type="GO" id="GO:0070976">
    <property type="term" value="F:TIR domain binding"/>
    <property type="evidence" value="ECO:0007669"/>
    <property type="project" value="InterPro"/>
</dbReference>
<dbReference type="EMBL" id="JAWDGP010007972">
    <property type="protein sequence ID" value="KAK3698490.1"/>
    <property type="molecule type" value="Genomic_DNA"/>
</dbReference>
<feature type="domain" description="TIR" evidence="6">
    <location>
        <begin position="163"/>
        <end position="301"/>
    </location>
</feature>
<dbReference type="InterPro" id="IPR017281">
    <property type="entry name" value="Myelin_different_resp_MyD88"/>
</dbReference>
<accession>A0AAE0XN87</accession>
<dbReference type="SUPFAM" id="SSF52200">
    <property type="entry name" value="Toll/Interleukin receptor TIR domain"/>
    <property type="match status" value="1"/>
</dbReference>
<dbReference type="AlphaFoldDB" id="A0AAE0XN87"/>
<organism evidence="7 8">
    <name type="scientific">Elysia crispata</name>
    <name type="common">lettuce slug</name>
    <dbReference type="NCBI Taxonomy" id="231223"/>
    <lineage>
        <taxon>Eukaryota</taxon>
        <taxon>Metazoa</taxon>
        <taxon>Spiralia</taxon>
        <taxon>Lophotrochozoa</taxon>
        <taxon>Mollusca</taxon>
        <taxon>Gastropoda</taxon>
        <taxon>Heterobranchia</taxon>
        <taxon>Euthyneura</taxon>
        <taxon>Panpulmonata</taxon>
        <taxon>Sacoglossa</taxon>
        <taxon>Placobranchoidea</taxon>
        <taxon>Plakobranchidae</taxon>
        <taxon>Elysia</taxon>
    </lineage>
</organism>
<dbReference type="InterPro" id="IPR000157">
    <property type="entry name" value="TIR_dom"/>
</dbReference>
<keyword evidence="3" id="KW-0395">Inflammatory response</keyword>
<evidence type="ECO:0000256" key="4">
    <source>
        <dbReference type="SAM" id="MobiDB-lite"/>
    </source>
</evidence>
<dbReference type="Proteomes" id="UP001283361">
    <property type="component" value="Unassembled WGS sequence"/>
</dbReference>
<evidence type="ECO:0000259" key="6">
    <source>
        <dbReference type="PROSITE" id="PS50104"/>
    </source>
</evidence>
<dbReference type="Pfam" id="PF00531">
    <property type="entry name" value="Death"/>
    <property type="match status" value="1"/>
</dbReference>
<dbReference type="GO" id="GO:0043123">
    <property type="term" value="P:positive regulation of canonical NF-kappaB signal transduction"/>
    <property type="evidence" value="ECO:0007669"/>
    <property type="project" value="InterPro"/>
</dbReference>
<dbReference type="GO" id="GO:0002755">
    <property type="term" value="P:MyD88-dependent toll-like receptor signaling pathway"/>
    <property type="evidence" value="ECO:0007669"/>
    <property type="project" value="InterPro"/>
</dbReference>
<reference evidence="7" key="1">
    <citation type="journal article" date="2023" name="G3 (Bethesda)">
        <title>A reference genome for the long-term kleptoplast-retaining sea slug Elysia crispata morphotype clarki.</title>
        <authorList>
            <person name="Eastman K.E."/>
            <person name="Pendleton A.L."/>
            <person name="Shaikh M.A."/>
            <person name="Suttiyut T."/>
            <person name="Ogas R."/>
            <person name="Tomko P."/>
            <person name="Gavelis G."/>
            <person name="Widhalm J.R."/>
            <person name="Wisecaver J.H."/>
        </authorList>
    </citation>
    <scope>NUCLEOTIDE SEQUENCE</scope>
    <source>
        <strain evidence="7">ECLA1</strain>
    </source>
</reference>
<evidence type="ECO:0000256" key="2">
    <source>
        <dbReference type="ARBA" id="ARBA00022490"/>
    </source>
</evidence>
<dbReference type="PANTHER" id="PTHR15079">
    <property type="entry name" value="MYD88"/>
    <property type="match status" value="1"/>
</dbReference>
<dbReference type="PROSITE" id="PS50104">
    <property type="entry name" value="TIR"/>
    <property type="match status" value="1"/>
</dbReference>
<dbReference type="InterPro" id="IPR011029">
    <property type="entry name" value="DEATH-like_dom_sf"/>
</dbReference>
<gene>
    <name evidence="7" type="ORF">RRG08_053458</name>
</gene>
<proteinExistence type="predicted"/>
<dbReference type="InterPro" id="IPR035897">
    <property type="entry name" value="Toll_tir_struct_dom_sf"/>
</dbReference>
<dbReference type="Gene3D" id="1.10.533.10">
    <property type="entry name" value="Death Domain, Fas"/>
    <property type="match status" value="1"/>
</dbReference>
<sequence length="436" mass="48711">MDGDYDWRNYLDEEYENVPLHALRYSATRRIGMCLNQKQVMHHDIVPDFGGLAELVGFDGVEIQNFERVDNPGKVVLDEWMKRPELNPTLGQLVKLLAILGREDILTDCQEMIARDAKFFLDKPKQFLNNQLPVQENTVSQGPGSDEVPHLITRDEVIEGRQINYDAFVCFNAFGESGKDFEFVKELIRRFENPPHNFKLFVPHRDDLAGLAHHDINATIISERCRHMIVVLSNNFMESPACTFQSAFAHSLSPGAQNKRLVPVVIEEMTEMPNIMRIMSHCDFTKKCIADWTWERLAKSISVPLSLEDYKVQNSVNMEGFLSERSPDLSSNFLPLHSPSTSADSGCYSTRVASSSASENNASNQQSSSTAQSHSTADDVPAPGASRQAPSRETVSSAARSNTDRPSSPGLGSRALKRLKQTFSSDKKKLGSQSGL</sequence>
<dbReference type="GO" id="GO:0005737">
    <property type="term" value="C:cytoplasm"/>
    <property type="evidence" value="ECO:0007669"/>
    <property type="project" value="UniProtKB-SubCell"/>
</dbReference>
<feature type="domain" description="Death" evidence="5">
    <location>
        <begin position="52"/>
        <end position="113"/>
    </location>
</feature>
<feature type="region of interest" description="Disordered" evidence="4">
    <location>
        <begin position="340"/>
        <end position="436"/>
    </location>
</feature>
<feature type="compositionally biased region" description="Low complexity" evidence="4">
    <location>
        <begin position="353"/>
        <end position="375"/>
    </location>
</feature>
<dbReference type="SUPFAM" id="SSF47986">
    <property type="entry name" value="DEATH domain"/>
    <property type="match status" value="1"/>
</dbReference>
<evidence type="ECO:0008006" key="9">
    <source>
        <dbReference type="Google" id="ProtNLM"/>
    </source>
</evidence>